<accession>A0AAD7VR38</accession>
<feature type="domain" description="Methyltransferase" evidence="4">
    <location>
        <begin position="153"/>
        <end position="237"/>
    </location>
</feature>
<sequence length="328" mass="37189">MRLPPARVVRAWRESPNLAQLLPEVRSIANAHSELRWISEYVREKLTDRAAKGMKVSDNDVQRMINRLCYLRGQKGFPLQYLLGSQPFGDSLDIQCRRGVLIPRWETEEWGIKVAQGIRRSHPFFTEVQRDSDYTQVSVDNAISEHEIQTFGVLDLCTGTGCLALLFAEQLRPPKAKFVYVEGVDKSPTAIELARLNRGNNARAFEGYGTAVVFTTADILSFDITTDQFDIIIANPPYISEERYHSSQHITRSVRNFEPRLALLGGPEFYRRIFQLAREGEVPAVVCEIADEEQLREIVEECVDDEWVAGGIRDSAGVARAIIAWHNP</sequence>
<dbReference type="GO" id="GO:0003676">
    <property type="term" value="F:nucleic acid binding"/>
    <property type="evidence" value="ECO:0007669"/>
    <property type="project" value="InterPro"/>
</dbReference>
<dbReference type="CDD" id="cd02440">
    <property type="entry name" value="AdoMet_MTases"/>
    <property type="match status" value="1"/>
</dbReference>
<dbReference type="InterPro" id="IPR002052">
    <property type="entry name" value="DNA_methylase_N6_adenine_CS"/>
</dbReference>
<name>A0AAD7VR38_9ASCO</name>
<dbReference type="InterPro" id="IPR029063">
    <property type="entry name" value="SAM-dependent_MTases_sf"/>
</dbReference>
<dbReference type="InterPro" id="IPR025714">
    <property type="entry name" value="Methyltranfer_dom"/>
</dbReference>
<dbReference type="InterPro" id="IPR050320">
    <property type="entry name" value="N5-glutamine_MTase"/>
</dbReference>
<dbReference type="SUPFAM" id="SSF53335">
    <property type="entry name" value="S-adenosyl-L-methionine-dependent methyltransferases"/>
    <property type="match status" value="1"/>
</dbReference>
<dbReference type="GO" id="GO:0005739">
    <property type="term" value="C:mitochondrion"/>
    <property type="evidence" value="ECO:0007669"/>
    <property type="project" value="TreeGrafter"/>
</dbReference>
<dbReference type="PROSITE" id="PS00092">
    <property type="entry name" value="N6_MTASE"/>
    <property type="match status" value="1"/>
</dbReference>
<evidence type="ECO:0000259" key="4">
    <source>
        <dbReference type="Pfam" id="PF13847"/>
    </source>
</evidence>
<dbReference type="PANTHER" id="PTHR18895">
    <property type="entry name" value="HEMK METHYLTRANSFERASE"/>
    <property type="match status" value="1"/>
</dbReference>
<keyword evidence="1 5" id="KW-0489">Methyltransferase</keyword>
<evidence type="ECO:0000256" key="1">
    <source>
        <dbReference type="ARBA" id="ARBA00022603"/>
    </source>
</evidence>
<gene>
    <name evidence="5" type="ORF">POJ06DRAFT_142611</name>
</gene>
<dbReference type="GO" id="GO:0032259">
    <property type="term" value="P:methylation"/>
    <property type="evidence" value="ECO:0007669"/>
    <property type="project" value="UniProtKB-KW"/>
</dbReference>
<evidence type="ECO:0000256" key="2">
    <source>
        <dbReference type="ARBA" id="ARBA00022679"/>
    </source>
</evidence>
<keyword evidence="6" id="KW-1185">Reference proteome</keyword>
<protein>
    <submittedName>
        <fullName evidence="5">S-adenosyl-L-methionine-dependent methyltransferase</fullName>
    </submittedName>
</protein>
<keyword evidence="2" id="KW-0808">Transferase</keyword>
<dbReference type="PANTHER" id="PTHR18895:SF74">
    <property type="entry name" value="MTRF1L RELEASE FACTOR GLUTAMINE METHYLTRANSFERASE"/>
    <property type="match status" value="1"/>
</dbReference>
<dbReference type="GO" id="GO:0008276">
    <property type="term" value="F:protein methyltransferase activity"/>
    <property type="evidence" value="ECO:0007669"/>
    <property type="project" value="InterPro"/>
</dbReference>
<dbReference type="Proteomes" id="UP001217417">
    <property type="component" value="Unassembled WGS sequence"/>
</dbReference>
<dbReference type="GeneID" id="80879706"/>
<evidence type="ECO:0000313" key="6">
    <source>
        <dbReference type="Proteomes" id="UP001217417"/>
    </source>
</evidence>
<dbReference type="RefSeq" id="XP_056042263.1">
    <property type="nucleotide sequence ID" value="XM_056184540.1"/>
</dbReference>
<dbReference type="Gene3D" id="3.40.50.150">
    <property type="entry name" value="Vaccinia Virus protein VP39"/>
    <property type="match status" value="1"/>
</dbReference>
<proteinExistence type="predicted"/>
<dbReference type="InterPro" id="IPR004556">
    <property type="entry name" value="HemK-like"/>
</dbReference>
<evidence type="ECO:0000313" key="5">
    <source>
        <dbReference type="EMBL" id="KAJ8098813.1"/>
    </source>
</evidence>
<dbReference type="EMBL" id="JARPMG010000008">
    <property type="protein sequence ID" value="KAJ8098813.1"/>
    <property type="molecule type" value="Genomic_DNA"/>
</dbReference>
<organism evidence="5 6">
    <name type="scientific">Lipomyces tetrasporus</name>
    <dbReference type="NCBI Taxonomy" id="54092"/>
    <lineage>
        <taxon>Eukaryota</taxon>
        <taxon>Fungi</taxon>
        <taxon>Dikarya</taxon>
        <taxon>Ascomycota</taxon>
        <taxon>Saccharomycotina</taxon>
        <taxon>Lipomycetes</taxon>
        <taxon>Lipomycetales</taxon>
        <taxon>Lipomycetaceae</taxon>
        <taxon>Lipomyces</taxon>
    </lineage>
</organism>
<dbReference type="NCBIfam" id="TIGR00536">
    <property type="entry name" value="hemK_fam"/>
    <property type="match status" value="1"/>
</dbReference>
<evidence type="ECO:0000256" key="3">
    <source>
        <dbReference type="ARBA" id="ARBA00022691"/>
    </source>
</evidence>
<keyword evidence="3" id="KW-0949">S-adenosyl-L-methionine</keyword>
<dbReference type="AlphaFoldDB" id="A0AAD7VR38"/>
<reference evidence="5" key="1">
    <citation type="submission" date="2023-03" db="EMBL/GenBank/DDBJ databases">
        <title>Near-Complete genome sequence of Lipomyces tetrasporous NRRL Y-64009, an oleaginous yeast capable of growing on lignocellulosic hydrolysates.</title>
        <authorList>
            <consortium name="Lawrence Berkeley National Laboratory"/>
            <person name="Jagtap S.S."/>
            <person name="Liu J.-J."/>
            <person name="Walukiewicz H.E."/>
            <person name="Pangilinan J."/>
            <person name="Lipzen A."/>
            <person name="Ahrendt S."/>
            <person name="Koriabine M."/>
            <person name="Cobaugh K."/>
            <person name="Salamov A."/>
            <person name="Yoshinaga Y."/>
            <person name="Ng V."/>
            <person name="Daum C."/>
            <person name="Grigoriev I.V."/>
            <person name="Slininger P.J."/>
            <person name="Dien B.S."/>
            <person name="Jin Y.-S."/>
            <person name="Rao C.V."/>
        </authorList>
    </citation>
    <scope>NUCLEOTIDE SEQUENCE</scope>
    <source>
        <strain evidence="5">NRRL Y-64009</strain>
    </source>
</reference>
<comment type="caution">
    <text evidence="5">The sequence shown here is derived from an EMBL/GenBank/DDBJ whole genome shotgun (WGS) entry which is preliminary data.</text>
</comment>
<dbReference type="Pfam" id="PF13847">
    <property type="entry name" value="Methyltransf_31"/>
    <property type="match status" value="1"/>
</dbReference>